<organism evidence="2 3">
    <name type="scientific">Phialocephala subalpina</name>
    <dbReference type="NCBI Taxonomy" id="576137"/>
    <lineage>
        <taxon>Eukaryota</taxon>
        <taxon>Fungi</taxon>
        <taxon>Dikarya</taxon>
        <taxon>Ascomycota</taxon>
        <taxon>Pezizomycotina</taxon>
        <taxon>Leotiomycetes</taxon>
        <taxon>Helotiales</taxon>
        <taxon>Mollisiaceae</taxon>
        <taxon>Phialocephala</taxon>
        <taxon>Phialocephala fortinii species complex</taxon>
    </lineage>
</organism>
<feature type="region of interest" description="Disordered" evidence="1">
    <location>
        <begin position="225"/>
        <end position="252"/>
    </location>
</feature>
<dbReference type="PANTHER" id="PTHR38166">
    <property type="entry name" value="C2H2-TYPE DOMAIN-CONTAINING PROTEIN-RELATED"/>
    <property type="match status" value="1"/>
</dbReference>
<dbReference type="PANTHER" id="PTHR38166:SF1">
    <property type="entry name" value="C2H2-TYPE DOMAIN-CONTAINING PROTEIN"/>
    <property type="match status" value="1"/>
</dbReference>
<keyword evidence="3" id="KW-1185">Reference proteome</keyword>
<dbReference type="Proteomes" id="UP000184330">
    <property type="component" value="Unassembled WGS sequence"/>
</dbReference>
<sequence length="725" mass="81424">MSIATNTLATQTELRIFGEAQGNFLIQIALPDDFLTFKHDDWEAWIGSLLSHSSGAKRPPKLFCPFCDRRSIARFNPEAEQISWGDLALHMLEHYKHAAWPVHGRLDSPTIYNTTRLKLTSVEDDTLAVEHISQTSQQLVPTMGQKRECLHQLSTGRARPTTRPGLNGPSTHFQLSYLSSDSSPTELVTAVVALLDLESSSHNIYRDGTDMSGYLPDASFDHDLAESEVQSPPTSHGTESTCSSDETDWDEDSMLDFEESTIDDEGRVQKWDIEVNNSTVSEQMTSSQTLLIGRLMDDFWKVFNDNYTSQTGRACAEGPSASSSNPKKASVTNSSRSRSSKRPRDNGGDDSDNDCGRLPRKGGSQSLRDDNSDTSLRAHLYTYHYIHQCQRCMEVFNSEDELDGHVKAPEPCPSRIGHPADGITSKMKAQLQCRKKTHRNQTEEDRWFQIYRILFTPKADEIIPNPYFEPIRDHEVTHANGQTPQFQDIDSFQGYLRRELPRFFSTVLENAVTRELNPIEERLRSELVDLMQEAQNNAFSSWRAMHGIDVDSRLSREIPTTVDLVATSTSVENTPDQAILDQSLPTHTQLLSRIVSHGSDSGYTSDPARSRSSQEAPFASSHEEANLSTQDEDDNMIEPILSDHSTAFDMANPFNDMDLADNSLLLSDDMPSNALAQDQDDDLESRLMFNDCLWADNFDNLDLHYTALGLSSSWDSVGSQIYTLR</sequence>
<dbReference type="OrthoDB" id="5382659at2759"/>
<feature type="compositionally biased region" description="Low complexity" evidence="1">
    <location>
        <begin position="319"/>
        <end position="337"/>
    </location>
</feature>
<dbReference type="EMBL" id="FJOG01000018">
    <property type="protein sequence ID" value="CZR61293.1"/>
    <property type="molecule type" value="Genomic_DNA"/>
</dbReference>
<accession>A0A1L7X8E3</accession>
<feature type="region of interest" description="Disordered" evidence="1">
    <location>
        <begin position="312"/>
        <end position="372"/>
    </location>
</feature>
<feature type="compositionally biased region" description="Polar residues" evidence="1">
    <location>
        <begin position="228"/>
        <end position="244"/>
    </location>
</feature>
<protein>
    <recommendedName>
        <fullName evidence="4">C2H2-type domain-containing protein</fullName>
    </recommendedName>
</protein>
<evidence type="ECO:0000256" key="1">
    <source>
        <dbReference type="SAM" id="MobiDB-lite"/>
    </source>
</evidence>
<proteinExistence type="predicted"/>
<gene>
    <name evidence="2" type="ORF">PAC_11189</name>
</gene>
<reference evidence="2 3" key="1">
    <citation type="submission" date="2016-03" db="EMBL/GenBank/DDBJ databases">
        <authorList>
            <person name="Ploux O."/>
        </authorList>
    </citation>
    <scope>NUCLEOTIDE SEQUENCE [LARGE SCALE GENOMIC DNA]</scope>
    <source>
        <strain evidence="2 3">UAMH 11012</strain>
    </source>
</reference>
<evidence type="ECO:0000313" key="2">
    <source>
        <dbReference type="EMBL" id="CZR61293.1"/>
    </source>
</evidence>
<evidence type="ECO:0000313" key="3">
    <source>
        <dbReference type="Proteomes" id="UP000184330"/>
    </source>
</evidence>
<dbReference type="AlphaFoldDB" id="A0A1L7X8E3"/>
<feature type="region of interest" description="Disordered" evidence="1">
    <location>
        <begin position="597"/>
        <end position="634"/>
    </location>
</feature>
<evidence type="ECO:0008006" key="4">
    <source>
        <dbReference type="Google" id="ProtNLM"/>
    </source>
</evidence>
<name>A0A1L7X8E3_9HELO</name>